<dbReference type="Proteomes" id="UP000789342">
    <property type="component" value="Unassembled WGS sequence"/>
</dbReference>
<comment type="caution">
    <text evidence="1">The sequence shown here is derived from an EMBL/GenBank/DDBJ whole genome shotgun (WGS) entry which is preliminary data.</text>
</comment>
<proteinExistence type="predicted"/>
<keyword evidence="2" id="KW-1185">Reference proteome</keyword>
<gene>
    <name evidence="1" type="ORF">AMORRO_LOCUS3849</name>
</gene>
<dbReference type="AlphaFoldDB" id="A0A9N9F759"/>
<sequence>MSRRASRACTIFTAITLTVTGSTTTIFTRTISANLATTRIALKDRRRPHLRPPMESCLLHLQSLVLLKSQSAKMEIGEIEKHKRKR</sequence>
<organism evidence="1 2">
    <name type="scientific">Acaulospora morrowiae</name>
    <dbReference type="NCBI Taxonomy" id="94023"/>
    <lineage>
        <taxon>Eukaryota</taxon>
        <taxon>Fungi</taxon>
        <taxon>Fungi incertae sedis</taxon>
        <taxon>Mucoromycota</taxon>
        <taxon>Glomeromycotina</taxon>
        <taxon>Glomeromycetes</taxon>
        <taxon>Diversisporales</taxon>
        <taxon>Acaulosporaceae</taxon>
        <taxon>Acaulospora</taxon>
    </lineage>
</organism>
<protein>
    <submittedName>
        <fullName evidence="1">7075_t:CDS:1</fullName>
    </submittedName>
</protein>
<evidence type="ECO:0000313" key="2">
    <source>
        <dbReference type="Proteomes" id="UP000789342"/>
    </source>
</evidence>
<name>A0A9N9F759_9GLOM</name>
<dbReference type="EMBL" id="CAJVPV010001959">
    <property type="protein sequence ID" value="CAG8513554.1"/>
    <property type="molecule type" value="Genomic_DNA"/>
</dbReference>
<evidence type="ECO:0000313" key="1">
    <source>
        <dbReference type="EMBL" id="CAG8513554.1"/>
    </source>
</evidence>
<accession>A0A9N9F759</accession>
<reference evidence="1" key="1">
    <citation type="submission" date="2021-06" db="EMBL/GenBank/DDBJ databases">
        <authorList>
            <person name="Kallberg Y."/>
            <person name="Tangrot J."/>
            <person name="Rosling A."/>
        </authorList>
    </citation>
    <scope>NUCLEOTIDE SEQUENCE</scope>
    <source>
        <strain evidence="1">CL551</strain>
    </source>
</reference>